<proteinExistence type="predicted"/>
<dbReference type="Proteomes" id="UP000652219">
    <property type="component" value="Unassembled WGS sequence"/>
</dbReference>
<evidence type="ECO:0000313" key="3">
    <source>
        <dbReference type="Proteomes" id="UP000652219"/>
    </source>
</evidence>
<dbReference type="EMBL" id="WIGN01000016">
    <property type="protein sequence ID" value="KAF6818321.1"/>
    <property type="molecule type" value="Genomic_DNA"/>
</dbReference>
<feature type="region of interest" description="Disordered" evidence="1">
    <location>
        <begin position="72"/>
        <end position="120"/>
    </location>
</feature>
<sequence>MAASYDADLRPELMLPASELQHQPQQQQQLARPLLGCDAKTHVCEIDIAAAGKMTHSGVPHHRVVPAANRYAPPGRVFTPQSEVSISPPGRLPGPPKPGHATAQATGPGFLRPTEAYGRF</sequence>
<name>A0A8H6JT94_9PEZI</name>
<evidence type="ECO:0000313" key="2">
    <source>
        <dbReference type="EMBL" id="KAF6818321.1"/>
    </source>
</evidence>
<accession>A0A8H6JT94</accession>
<reference evidence="2 3" key="1">
    <citation type="journal article" date="2020" name="Phytopathology">
        <title>Genome Sequence Resources of Colletotrichum truncatum, C. plurivorum, C. musicola, and C. sojae: Four Species Pathogenic to Soybean (Glycine max).</title>
        <authorList>
            <person name="Rogerio F."/>
            <person name="Boufleur T.R."/>
            <person name="Ciampi-Guillardi M."/>
            <person name="Sukno S.A."/>
            <person name="Thon M.R."/>
            <person name="Massola Junior N.S."/>
            <person name="Baroncelli R."/>
        </authorList>
    </citation>
    <scope>NUCLEOTIDE SEQUENCE [LARGE SCALE GENOMIC DNA]</scope>
    <source>
        <strain evidence="2 3">LFN0009</strain>
    </source>
</reference>
<comment type="caution">
    <text evidence="2">The sequence shown here is derived from an EMBL/GenBank/DDBJ whole genome shotgun (WGS) entry which is preliminary data.</text>
</comment>
<evidence type="ECO:0000256" key="1">
    <source>
        <dbReference type="SAM" id="MobiDB-lite"/>
    </source>
</evidence>
<organism evidence="2 3">
    <name type="scientific">Colletotrichum sojae</name>
    <dbReference type="NCBI Taxonomy" id="2175907"/>
    <lineage>
        <taxon>Eukaryota</taxon>
        <taxon>Fungi</taxon>
        <taxon>Dikarya</taxon>
        <taxon>Ascomycota</taxon>
        <taxon>Pezizomycotina</taxon>
        <taxon>Sordariomycetes</taxon>
        <taxon>Hypocreomycetidae</taxon>
        <taxon>Glomerellales</taxon>
        <taxon>Glomerellaceae</taxon>
        <taxon>Colletotrichum</taxon>
        <taxon>Colletotrichum orchidearum species complex</taxon>
    </lineage>
</organism>
<gene>
    <name evidence="2" type="ORF">CSOJ01_01962</name>
</gene>
<protein>
    <submittedName>
        <fullName evidence="2">Uncharacterized protein</fullName>
    </submittedName>
</protein>
<keyword evidence="3" id="KW-1185">Reference proteome</keyword>
<dbReference type="AlphaFoldDB" id="A0A8H6JT94"/>